<dbReference type="OrthoDB" id="3070875at2759"/>
<dbReference type="RefSeq" id="XP_043003537.1">
    <property type="nucleotide sequence ID" value="XM_043158194.1"/>
</dbReference>
<keyword evidence="2" id="KW-0812">Transmembrane</keyword>
<dbReference type="Proteomes" id="UP001049176">
    <property type="component" value="Chromosome 9"/>
</dbReference>
<name>A0A9P7RPU5_9AGAR</name>
<organism evidence="4 5">
    <name type="scientific">Marasmius oreades</name>
    <name type="common">fairy-ring Marasmius</name>
    <dbReference type="NCBI Taxonomy" id="181124"/>
    <lineage>
        <taxon>Eukaryota</taxon>
        <taxon>Fungi</taxon>
        <taxon>Dikarya</taxon>
        <taxon>Basidiomycota</taxon>
        <taxon>Agaricomycotina</taxon>
        <taxon>Agaricomycetes</taxon>
        <taxon>Agaricomycetidae</taxon>
        <taxon>Agaricales</taxon>
        <taxon>Marasmiineae</taxon>
        <taxon>Marasmiaceae</taxon>
        <taxon>Marasmius</taxon>
    </lineage>
</organism>
<evidence type="ECO:0000256" key="1">
    <source>
        <dbReference type="SAM" id="MobiDB-lite"/>
    </source>
</evidence>
<sequence length="457" mass="49151">MRSYAVVFTSRLALLTVTLSFAKAFTINGLPAVVTAGQVETLTWTRDKDDPTNFQLAKSSAGKLGMIGSPLTVDKQEETQGTLPVTFIDAPTQVTIVAYDLKHGVSVDPNKDKPFFTDTAHPINIQFPPSPHMSPAQVPHPTSTTSAPTITPNTPPGSPNSASQTQVPTVPTSVSVNSTSMANGGTITTKGLPGASTGQSGSSGSSQSGMFGNLGYNSTVASATNTIGPVFPGDPTNPSTSPPPHPSNLGIIVGTVLGSLAFIVFIILLVVCILRRYRKRITQPDRPGIFYRDKMIKSDERIPRVHSDLEPLNHTSNDSPTVDDAENTNLITSRNRSSDATTLSVPDYRTIYTITETDSAYVSYEGSDLTSIITEHAEPYNGVAPRTERQMSIEKKIFQLQGKLIRLHGESRSTGSIPSIPSIVGDIRERIERLKILQEGEWAREISDDVPIEMYGS</sequence>
<feature type="compositionally biased region" description="Low complexity" evidence="1">
    <location>
        <begin position="139"/>
        <end position="152"/>
    </location>
</feature>
<feature type="region of interest" description="Disordered" evidence="1">
    <location>
        <begin position="116"/>
        <end position="210"/>
    </location>
</feature>
<gene>
    <name evidence="4" type="ORF">E1B28_013049</name>
</gene>
<dbReference type="EMBL" id="CM032189">
    <property type="protein sequence ID" value="KAG7087066.1"/>
    <property type="molecule type" value="Genomic_DNA"/>
</dbReference>
<keyword evidence="3" id="KW-0732">Signal</keyword>
<reference evidence="4" key="1">
    <citation type="journal article" date="2021" name="Genome Biol. Evol.">
        <title>The assembled and annotated genome of the fairy-ring fungus Marasmius oreades.</title>
        <authorList>
            <person name="Hiltunen M."/>
            <person name="Ament-Velasquez S.L."/>
            <person name="Johannesson H."/>
        </authorList>
    </citation>
    <scope>NUCLEOTIDE SEQUENCE</scope>
    <source>
        <strain evidence="4">03SP1</strain>
    </source>
</reference>
<dbReference type="GeneID" id="66082124"/>
<keyword evidence="2" id="KW-0472">Membrane</keyword>
<accession>A0A9P7RPU5</accession>
<feature type="compositionally biased region" description="Low complexity" evidence="1">
    <location>
        <begin position="163"/>
        <end position="180"/>
    </location>
</feature>
<comment type="caution">
    <text evidence="4">The sequence shown here is derived from an EMBL/GenBank/DDBJ whole genome shotgun (WGS) entry which is preliminary data.</text>
</comment>
<dbReference type="AlphaFoldDB" id="A0A9P7RPU5"/>
<feature type="signal peptide" evidence="3">
    <location>
        <begin position="1"/>
        <end position="24"/>
    </location>
</feature>
<keyword evidence="2" id="KW-1133">Transmembrane helix</keyword>
<feature type="compositionally biased region" description="Low complexity" evidence="1">
    <location>
        <begin position="198"/>
        <end position="209"/>
    </location>
</feature>
<evidence type="ECO:0000256" key="2">
    <source>
        <dbReference type="SAM" id="Phobius"/>
    </source>
</evidence>
<protein>
    <submittedName>
        <fullName evidence="4">Uncharacterized protein</fullName>
    </submittedName>
</protein>
<dbReference type="KEGG" id="more:E1B28_013049"/>
<feature type="chain" id="PRO_5043770122" evidence="3">
    <location>
        <begin position="25"/>
        <end position="457"/>
    </location>
</feature>
<evidence type="ECO:0000256" key="3">
    <source>
        <dbReference type="SAM" id="SignalP"/>
    </source>
</evidence>
<keyword evidence="5" id="KW-1185">Reference proteome</keyword>
<evidence type="ECO:0000313" key="4">
    <source>
        <dbReference type="EMBL" id="KAG7087066.1"/>
    </source>
</evidence>
<proteinExistence type="predicted"/>
<feature type="transmembrane region" description="Helical" evidence="2">
    <location>
        <begin position="249"/>
        <end position="274"/>
    </location>
</feature>
<evidence type="ECO:0000313" key="5">
    <source>
        <dbReference type="Proteomes" id="UP001049176"/>
    </source>
</evidence>